<reference evidence="2 3" key="1">
    <citation type="submission" date="2014-03" db="EMBL/GenBank/DDBJ databases">
        <title>Bradyrhizobium valentinum sp. nov., isolated from effective nodules of Lupinus mariae-josephae, a lupine endemic of basic-lime soils in Eastern Spain.</title>
        <authorList>
            <person name="Duran D."/>
            <person name="Rey L."/>
            <person name="Navarro A."/>
            <person name="Busquets A."/>
            <person name="Imperial J."/>
            <person name="Ruiz-Argueso T."/>
        </authorList>
    </citation>
    <scope>NUCLEOTIDE SEQUENCE [LARGE SCALE GENOMIC DNA]</scope>
    <source>
        <strain evidence="2 3">Ro19</strain>
    </source>
</reference>
<keyword evidence="3" id="KW-1185">Reference proteome</keyword>
<evidence type="ECO:0000313" key="2">
    <source>
        <dbReference type="EMBL" id="KRR19677.1"/>
    </source>
</evidence>
<comment type="caution">
    <text evidence="2">The sequence shown here is derived from an EMBL/GenBank/DDBJ whole genome shotgun (WGS) entry which is preliminary data.</text>
</comment>
<accession>A0A0R3MPT8</accession>
<evidence type="ECO:0000256" key="1">
    <source>
        <dbReference type="SAM" id="MobiDB-lite"/>
    </source>
</evidence>
<sequence length="274" mass="29565">MSKRAIADRLNDVSLKEDITAFYNAKHQYSVDSGVRMLREHARDLEEFAADLEQQLELNEAPSAAGEGAHQYSSLQPLFTQLFGETPPSESPPSSPGLRGGGSDLNAAISPMMRDDAFDAPMPDIAEQSPSAGEAGGSHLRDDAQRHSALQLLFTQLFGESPPPSELPQWSPGLRGGGSDFNGAISPITRDAVAREDFGYIIDLGWGHGPQPAPDVLIGALNRRRILPTPLQPMIDIYIRGQPYTAQLGRGNREVSPNNPLGLNIILIPRLKGG</sequence>
<feature type="region of interest" description="Disordered" evidence="1">
    <location>
        <begin position="82"/>
        <end position="142"/>
    </location>
</feature>
<name>A0A0R3MPT8_9BRAD</name>
<gene>
    <name evidence="2" type="ORF">CQ13_33510</name>
</gene>
<evidence type="ECO:0000313" key="3">
    <source>
        <dbReference type="Proteomes" id="UP000052023"/>
    </source>
</evidence>
<dbReference type="Proteomes" id="UP000052023">
    <property type="component" value="Unassembled WGS sequence"/>
</dbReference>
<protein>
    <submittedName>
        <fullName evidence="2">Uncharacterized protein</fullName>
    </submittedName>
</protein>
<dbReference type="EMBL" id="LLYA01000184">
    <property type="protein sequence ID" value="KRR19677.1"/>
    <property type="molecule type" value="Genomic_DNA"/>
</dbReference>
<dbReference type="AlphaFoldDB" id="A0A0R3MPT8"/>
<organism evidence="2 3">
    <name type="scientific">Bradyrhizobium retamae</name>
    <dbReference type="NCBI Taxonomy" id="1300035"/>
    <lineage>
        <taxon>Bacteria</taxon>
        <taxon>Pseudomonadati</taxon>
        <taxon>Pseudomonadota</taxon>
        <taxon>Alphaproteobacteria</taxon>
        <taxon>Hyphomicrobiales</taxon>
        <taxon>Nitrobacteraceae</taxon>
        <taxon>Bradyrhizobium</taxon>
    </lineage>
</organism>
<dbReference type="OrthoDB" id="8204321at2"/>
<proteinExistence type="predicted"/>
<dbReference type="RefSeq" id="WP_156434008.1">
    <property type="nucleotide sequence ID" value="NZ_LLYA01000184.1"/>
</dbReference>